<dbReference type="GO" id="GO:0005886">
    <property type="term" value="C:plasma membrane"/>
    <property type="evidence" value="ECO:0007669"/>
    <property type="project" value="UniProtKB-SubCell"/>
</dbReference>
<evidence type="ECO:0000313" key="14">
    <source>
        <dbReference type="EMBL" id="OBW90785.1"/>
    </source>
</evidence>
<keyword evidence="11 13" id="KW-0472">Membrane</keyword>
<dbReference type="PANTHER" id="PTHR40659:SF1">
    <property type="entry name" value="NICKEL_COBALT EFFLUX SYSTEM RCNA"/>
    <property type="match status" value="1"/>
</dbReference>
<keyword evidence="9" id="KW-0406">Ion transport</keyword>
<comment type="similarity">
    <text evidence="13">Belongs to the NiCoT transporter (TC 2.A.52) family.</text>
</comment>
<dbReference type="PANTHER" id="PTHR40659">
    <property type="entry name" value="NICKEL/COBALT EFFLUX SYSTEM RCNA"/>
    <property type="match status" value="1"/>
</dbReference>
<evidence type="ECO:0000256" key="8">
    <source>
        <dbReference type="ARBA" id="ARBA00022989"/>
    </source>
</evidence>
<accession>A0A1A7NME7</accession>
<comment type="subcellular location">
    <subcellularLocation>
        <location evidence="2 13">Cell membrane</location>
        <topology evidence="2 13">Multi-pass membrane protein</topology>
    </subcellularLocation>
</comment>
<feature type="transmembrane region" description="Helical" evidence="13">
    <location>
        <begin position="7"/>
        <end position="26"/>
    </location>
</feature>
<feature type="transmembrane region" description="Helical" evidence="13">
    <location>
        <begin position="137"/>
        <end position="155"/>
    </location>
</feature>
<dbReference type="GO" id="GO:0010045">
    <property type="term" value="P:response to nickel cation"/>
    <property type="evidence" value="ECO:0007669"/>
    <property type="project" value="TreeGrafter"/>
</dbReference>
<sequence>MSLIHRFTLLLFVCFGTIFIGLILFYPSVFHSIFNLQRWFHQAISDTLQHLNQSSSHTPLFLILLCFGYGVFHAVGPGHGKFILTSYLTTNATYVKQSMGLAMLSSLVQGLVAIILTTVVIAIFNLPTYFYKLSQQWLERFSFILMIGLGVWWLWRAYRQYRHQAVSHQHQIKIKKCYPAKSPQLATQPLQSNLFSLSGSCDCGHQHLPSTHQLAQAKDWQSQLMIILSIGARPCSGAILVLFLSYLLKLYPYGILAVIAMSIGTGLTLSGFALLVLFARQKAVQLSAWYLQPRYNQQLAYWVKAILSVLLIYMGVALLYGSTLPVSGGRALFG</sequence>
<keyword evidence="7 13" id="KW-0812">Transmembrane</keyword>
<evidence type="ECO:0000256" key="7">
    <source>
        <dbReference type="ARBA" id="ARBA00022692"/>
    </source>
</evidence>
<keyword evidence="5" id="KW-1003">Cell membrane</keyword>
<dbReference type="RefSeq" id="WP_065239847.1">
    <property type="nucleotide sequence ID" value="NZ_JTJM01000052.1"/>
</dbReference>
<dbReference type="GO" id="GO:0006824">
    <property type="term" value="P:cobalt ion transport"/>
    <property type="evidence" value="ECO:0007669"/>
    <property type="project" value="UniProtKB-KW"/>
</dbReference>
<keyword evidence="6" id="KW-0533">Nickel</keyword>
<dbReference type="AlphaFoldDB" id="A0A1A7NME7"/>
<comment type="function">
    <text evidence="1">Efflux system for nickel and cobalt.</text>
</comment>
<protein>
    <recommendedName>
        <fullName evidence="13">Nickel/cobalt efflux system</fullName>
    </recommendedName>
</protein>
<comment type="caution">
    <text evidence="14">The sequence shown here is derived from an EMBL/GenBank/DDBJ whole genome shotgun (WGS) entry which is preliminary data.</text>
</comment>
<feature type="transmembrane region" description="Helical" evidence="13">
    <location>
        <begin position="224"/>
        <end position="247"/>
    </location>
</feature>
<feature type="transmembrane region" description="Helical" evidence="13">
    <location>
        <begin position="101"/>
        <end position="125"/>
    </location>
</feature>
<name>A0A1A7NME7_9PAST</name>
<feature type="transmembrane region" description="Helical" evidence="13">
    <location>
        <begin position="253"/>
        <end position="278"/>
    </location>
</feature>
<feature type="transmembrane region" description="Helical" evidence="13">
    <location>
        <begin position="299"/>
        <end position="320"/>
    </location>
</feature>
<reference evidence="14 15" key="1">
    <citation type="submission" date="2014-11" db="EMBL/GenBank/DDBJ databases">
        <title>Pan-genome of Gallibacterium spp.</title>
        <authorList>
            <person name="Kudirkiene E."/>
            <person name="Bojesen A.M."/>
        </authorList>
    </citation>
    <scope>NUCLEOTIDE SEQUENCE [LARGE SCALE GENOMIC DNA]</scope>
    <source>
        <strain evidence="14 15">F151</strain>
    </source>
</reference>
<keyword evidence="8 13" id="KW-1133">Transmembrane helix</keyword>
<evidence type="ECO:0000256" key="2">
    <source>
        <dbReference type="ARBA" id="ARBA00004651"/>
    </source>
</evidence>
<evidence type="ECO:0000256" key="10">
    <source>
        <dbReference type="ARBA" id="ARBA00023112"/>
    </source>
</evidence>
<evidence type="ECO:0000256" key="1">
    <source>
        <dbReference type="ARBA" id="ARBA00002510"/>
    </source>
</evidence>
<evidence type="ECO:0000256" key="5">
    <source>
        <dbReference type="ARBA" id="ARBA00022475"/>
    </source>
</evidence>
<dbReference type="Proteomes" id="UP000243558">
    <property type="component" value="Unassembled WGS sequence"/>
</dbReference>
<keyword evidence="3" id="KW-0171">Cobalt transport</keyword>
<feature type="transmembrane region" description="Helical" evidence="13">
    <location>
        <begin position="60"/>
        <end position="80"/>
    </location>
</feature>
<evidence type="ECO:0000256" key="3">
    <source>
        <dbReference type="ARBA" id="ARBA00022426"/>
    </source>
</evidence>
<evidence type="ECO:0000313" key="15">
    <source>
        <dbReference type="Proteomes" id="UP000243558"/>
    </source>
</evidence>
<keyword evidence="10" id="KW-0921">Nickel transport</keyword>
<gene>
    <name evidence="14" type="ORF">QV01_09540</name>
</gene>
<evidence type="ECO:0000256" key="6">
    <source>
        <dbReference type="ARBA" id="ARBA00022596"/>
    </source>
</evidence>
<dbReference type="GO" id="GO:0032025">
    <property type="term" value="P:response to cobalt ion"/>
    <property type="evidence" value="ECO:0007669"/>
    <property type="project" value="TreeGrafter"/>
</dbReference>
<keyword evidence="15" id="KW-1185">Reference proteome</keyword>
<evidence type="ECO:0000256" key="13">
    <source>
        <dbReference type="RuleBase" id="RU362101"/>
    </source>
</evidence>
<dbReference type="OrthoDB" id="9812956at2"/>
<dbReference type="GO" id="GO:0046583">
    <property type="term" value="F:monoatomic cation efflux transmembrane transporter activity"/>
    <property type="evidence" value="ECO:0007669"/>
    <property type="project" value="TreeGrafter"/>
</dbReference>
<evidence type="ECO:0000256" key="9">
    <source>
        <dbReference type="ARBA" id="ARBA00023065"/>
    </source>
</evidence>
<dbReference type="Pfam" id="PF03824">
    <property type="entry name" value="NicO"/>
    <property type="match status" value="1"/>
</dbReference>
<evidence type="ECO:0000256" key="12">
    <source>
        <dbReference type="ARBA" id="ARBA00023285"/>
    </source>
</evidence>
<dbReference type="EMBL" id="JTJM01000052">
    <property type="protein sequence ID" value="OBW90785.1"/>
    <property type="molecule type" value="Genomic_DNA"/>
</dbReference>
<proteinExistence type="inferred from homology"/>
<dbReference type="InterPro" id="IPR051224">
    <property type="entry name" value="NiCoT_RcnA"/>
</dbReference>
<keyword evidence="12" id="KW-0170">Cobalt</keyword>
<organism evidence="14 15">
    <name type="scientific">Gallibacterium genomosp. 3</name>
    <dbReference type="NCBI Taxonomy" id="505345"/>
    <lineage>
        <taxon>Bacteria</taxon>
        <taxon>Pseudomonadati</taxon>
        <taxon>Pseudomonadota</taxon>
        <taxon>Gammaproteobacteria</taxon>
        <taxon>Pasteurellales</taxon>
        <taxon>Pasteurellaceae</taxon>
        <taxon>Gallibacterium</taxon>
    </lineage>
</organism>
<keyword evidence="4 13" id="KW-0813">Transport</keyword>
<dbReference type="GO" id="GO:0015099">
    <property type="term" value="F:nickel cation transmembrane transporter activity"/>
    <property type="evidence" value="ECO:0007669"/>
    <property type="project" value="UniProtKB-UniRule"/>
</dbReference>
<dbReference type="InterPro" id="IPR011541">
    <property type="entry name" value="Ni/Co_transpt_high_affinity"/>
</dbReference>
<dbReference type="PATRIC" id="fig|505345.7.peg.1889"/>
<evidence type="ECO:0000256" key="4">
    <source>
        <dbReference type="ARBA" id="ARBA00022448"/>
    </source>
</evidence>
<evidence type="ECO:0000256" key="11">
    <source>
        <dbReference type="ARBA" id="ARBA00023136"/>
    </source>
</evidence>